<dbReference type="STRING" id="1079859.SAMN04515674_11973"/>
<dbReference type="Proteomes" id="UP000199306">
    <property type="component" value="Unassembled WGS sequence"/>
</dbReference>
<dbReference type="InterPro" id="IPR025345">
    <property type="entry name" value="DUF4249"/>
</dbReference>
<protein>
    <recommendedName>
        <fullName evidence="4">DUF4249 domain-containing protein</fullName>
    </recommendedName>
</protein>
<gene>
    <name evidence="2" type="ORF">SAMN04515674_11973</name>
</gene>
<sequence>MKTKLLTLLSVALAFAMTSCEDVVQLEGAKYTPVLVVDGNINNLPGNQTIKLIMSQGYFDNTQAPVVTGASVKVTDNTGKVYDFKDLKNNGEYIWVPAKADEIMGEIGKKYSLEVKTNGETYQAVSELKRVPKIDSILYQFDDASQNQTGDDKPKKGYDAQFYARDFKGEGDCYRVKTYRNGKLFNEPADIVIIYDAAFQKGAQTDGLMFILPVRRSISHQLYLENDIIKVELSSITEGNFNFWNQARQELNNGGLFSRPTSSIPTNISSVSGKKAAGWFGTSAISTFETKVDPKKARTNIK</sequence>
<dbReference type="EMBL" id="FOXH01000019">
    <property type="protein sequence ID" value="SFQ44689.1"/>
    <property type="molecule type" value="Genomic_DNA"/>
</dbReference>
<dbReference type="AlphaFoldDB" id="A0A1I5YKD1"/>
<reference evidence="2 3" key="1">
    <citation type="submission" date="2016-10" db="EMBL/GenBank/DDBJ databases">
        <authorList>
            <person name="de Groot N.N."/>
        </authorList>
    </citation>
    <scope>NUCLEOTIDE SEQUENCE [LARGE SCALE GENOMIC DNA]</scope>
    <source>
        <strain evidence="3">E92,LMG 26720,CCM 7988</strain>
    </source>
</reference>
<name>A0A1I5YKD1_9BACT</name>
<dbReference type="RefSeq" id="WP_092019555.1">
    <property type="nucleotide sequence ID" value="NZ_FOXH01000019.1"/>
</dbReference>
<evidence type="ECO:0000313" key="3">
    <source>
        <dbReference type="Proteomes" id="UP000199306"/>
    </source>
</evidence>
<feature type="chain" id="PRO_5011676707" description="DUF4249 domain-containing protein" evidence="1">
    <location>
        <begin position="22"/>
        <end position="302"/>
    </location>
</feature>
<feature type="signal peptide" evidence="1">
    <location>
        <begin position="1"/>
        <end position="21"/>
    </location>
</feature>
<evidence type="ECO:0000256" key="1">
    <source>
        <dbReference type="SAM" id="SignalP"/>
    </source>
</evidence>
<proteinExistence type="predicted"/>
<dbReference type="Pfam" id="PF14054">
    <property type="entry name" value="DUF4249"/>
    <property type="match status" value="1"/>
</dbReference>
<evidence type="ECO:0000313" key="2">
    <source>
        <dbReference type="EMBL" id="SFQ44689.1"/>
    </source>
</evidence>
<keyword evidence="3" id="KW-1185">Reference proteome</keyword>
<keyword evidence="1" id="KW-0732">Signal</keyword>
<dbReference type="OrthoDB" id="1117670at2"/>
<evidence type="ECO:0008006" key="4">
    <source>
        <dbReference type="Google" id="ProtNLM"/>
    </source>
</evidence>
<accession>A0A1I5YKD1</accession>
<dbReference type="PROSITE" id="PS51257">
    <property type="entry name" value="PROKAR_LIPOPROTEIN"/>
    <property type="match status" value="1"/>
</dbReference>
<organism evidence="2 3">
    <name type="scientific">Pseudarcicella hirudinis</name>
    <dbReference type="NCBI Taxonomy" id="1079859"/>
    <lineage>
        <taxon>Bacteria</taxon>
        <taxon>Pseudomonadati</taxon>
        <taxon>Bacteroidota</taxon>
        <taxon>Cytophagia</taxon>
        <taxon>Cytophagales</taxon>
        <taxon>Flectobacillaceae</taxon>
        <taxon>Pseudarcicella</taxon>
    </lineage>
</organism>